<accession>A0ACD3APL1</accession>
<keyword evidence="1" id="KW-0238">DNA-binding</keyword>
<organism evidence="1 2">
    <name type="scientific">Pluteus cervinus</name>
    <dbReference type="NCBI Taxonomy" id="181527"/>
    <lineage>
        <taxon>Eukaryota</taxon>
        <taxon>Fungi</taxon>
        <taxon>Dikarya</taxon>
        <taxon>Basidiomycota</taxon>
        <taxon>Agaricomycotina</taxon>
        <taxon>Agaricomycetes</taxon>
        <taxon>Agaricomycetidae</taxon>
        <taxon>Agaricales</taxon>
        <taxon>Pluteineae</taxon>
        <taxon>Pluteaceae</taxon>
        <taxon>Pluteus</taxon>
    </lineage>
</organism>
<keyword evidence="2" id="KW-1185">Reference proteome</keyword>
<proteinExistence type="predicted"/>
<name>A0ACD3APL1_9AGAR</name>
<dbReference type="EMBL" id="ML208372">
    <property type="protein sequence ID" value="TFK67572.1"/>
    <property type="molecule type" value="Genomic_DNA"/>
</dbReference>
<sequence length="260" mass="28363">MGPRDDNFARSRRGGSYGGFDRGGFGRRGRGGYSRGFGRGVRGGYQTPQHQRQPFNVTPPPHYQPLVVGDIPNPNGYYPPPPSHQALPGYPIPHGYDGFGVAPPPAIPAPPAAQNASAAPFPAPRTALVFPLDPLRWFLLGQLEYYLSSQNLAADFFLRQRMDSRGWITISLLASFNRIKQLTVDMQLIRDVLGLSTEVEVKGDWVRTKDWAQYILPDAAKSTIEPEGSGIDDSSSSAGAEGDDDDDDEEEDVVFVMGDG</sequence>
<reference evidence="1 2" key="1">
    <citation type="journal article" date="2019" name="Nat. Ecol. Evol.">
        <title>Megaphylogeny resolves global patterns of mushroom evolution.</title>
        <authorList>
            <person name="Varga T."/>
            <person name="Krizsan K."/>
            <person name="Foldi C."/>
            <person name="Dima B."/>
            <person name="Sanchez-Garcia M."/>
            <person name="Sanchez-Ramirez S."/>
            <person name="Szollosi G.J."/>
            <person name="Szarkandi J.G."/>
            <person name="Papp V."/>
            <person name="Albert L."/>
            <person name="Andreopoulos W."/>
            <person name="Angelini C."/>
            <person name="Antonin V."/>
            <person name="Barry K.W."/>
            <person name="Bougher N.L."/>
            <person name="Buchanan P."/>
            <person name="Buyck B."/>
            <person name="Bense V."/>
            <person name="Catcheside P."/>
            <person name="Chovatia M."/>
            <person name="Cooper J."/>
            <person name="Damon W."/>
            <person name="Desjardin D."/>
            <person name="Finy P."/>
            <person name="Geml J."/>
            <person name="Haridas S."/>
            <person name="Hughes K."/>
            <person name="Justo A."/>
            <person name="Karasinski D."/>
            <person name="Kautmanova I."/>
            <person name="Kiss B."/>
            <person name="Kocsube S."/>
            <person name="Kotiranta H."/>
            <person name="LaButti K.M."/>
            <person name="Lechner B.E."/>
            <person name="Liimatainen K."/>
            <person name="Lipzen A."/>
            <person name="Lukacs Z."/>
            <person name="Mihaltcheva S."/>
            <person name="Morgado L.N."/>
            <person name="Niskanen T."/>
            <person name="Noordeloos M.E."/>
            <person name="Ohm R.A."/>
            <person name="Ortiz-Santana B."/>
            <person name="Ovrebo C."/>
            <person name="Racz N."/>
            <person name="Riley R."/>
            <person name="Savchenko A."/>
            <person name="Shiryaev A."/>
            <person name="Soop K."/>
            <person name="Spirin V."/>
            <person name="Szebenyi C."/>
            <person name="Tomsovsky M."/>
            <person name="Tulloss R.E."/>
            <person name="Uehling J."/>
            <person name="Grigoriev I.V."/>
            <person name="Vagvolgyi C."/>
            <person name="Papp T."/>
            <person name="Martin F.M."/>
            <person name="Miettinen O."/>
            <person name="Hibbett D.S."/>
            <person name="Nagy L.G."/>
        </authorList>
    </citation>
    <scope>NUCLEOTIDE SEQUENCE [LARGE SCALE GENOMIC DNA]</scope>
    <source>
        <strain evidence="1 2">NL-1719</strain>
    </source>
</reference>
<evidence type="ECO:0000313" key="1">
    <source>
        <dbReference type="EMBL" id="TFK67572.1"/>
    </source>
</evidence>
<evidence type="ECO:0000313" key="2">
    <source>
        <dbReference type="Proteomes" id="UP000308600"/>
    </source>
</evidence>
<protein>
    <submittedName>
        <fullName evidence="1">Winged helix DNA-binding domain-containing protein</fullName>
    </submittedName>
</protein>
<dbReference type="Proteomes" id="UP000308600">
    <property type="component" value="Unassembled WGS sequence"/>
</dbReference>
<gene>
    <name evidence="1" type="ORF">BDN72DRAFT_770547</name>
</gene>